<feature type="region of interest" description="Disordered" evidence="4">
    <location>
        <begin position="285"/>
        <end position="338"/>
    </location>
</feature>
<dbReference type="GO" id="GO:0007064">
    <property type="term" value="P:mitotic sister chromatid cohesion"/>
    <property type="evidence" value="ECO:0007669"/>
    <property type="project" value="TreeGrafter"/>
</dbReference>
<name>A0A2S5B3Y5_9BASI</name>
<dbReference type="GO" id="GO:0005634">
    <property type="term" value="C:nucleus"/>
    <property type="evidence" value="ECO:0007669"/>
    <property type="project" value="UniProtKB-SubCell"/>
</dbReference>
<dbReference type="PANTHER" id="PTHR12585:SF69">
    <property type="entry name" value="FI11703P"/>
    <property type="match status" value="1"/>
</dbReference>
<keyword evidence="3" id="KW-0539">Nucleus</keyword>
<dbReference type="InterPro" id="IPR006909">
    <property type="entry name" value="Rad21/Rec8_C_eu"/>
</dbReference>
<dbReference type="EMBL" id="PJQD01000085">
    <property type="protein sequence ID" value="POY71503.1"/>
    <property type="molecule type" value="Genomic_DNA"/>
</dbReference>
<keyword evidence="8" id="KW-1185">Reference proteome</keyword>
<dbReference type="Pfam" id="PF04824">
    <property type="entry name" value="Rad21_Rec8"/>
    <property type="match status" value="1"/>
</dbReference>
<evidence type="ECO:0000256" key="1">
    <source>
        <dbReference type="ARBA" id="ARBA00004123"/>
    </source>
</evidence>
<feature type="compositionally biased region" description="Basic and acidic residues" evidence="4">
    <location>
        <begin position="115"/>
        <end position="124"/>
    </location>
</feature>
<feature type="domain" description="Rad21/Rec8-like protein C-terminal eukaryotic" evidence="5">
    <location>
        <begin position="664"/>
        <end position="711"/>
    </location>
</feature>
<gene>
    <name evidence="7" type="ORF">BMF94_5816</name>
</gene>
<feature type="compositionally biased region" description="Low complexity" evidence="4">
    <location>
        <begin position="294"/>
        <end position="303"/>
    </location>
</feature>
<dbReference type="InterPro" id="IPR006910">
    <property type="entry name" value="Rad21_Rec8_N"/>
</dbReference>
<evidence type="ECO:0000256" key="3">
    <source>
        <dbReference type="ARBA" id="ARBA00023242"/>
    </source>
</evidence>
<evidence type="ECO:0000256" key="4">
    <source>
        <dbReference type="SAM" id="MobiDB-lite"/>
    </source>
</evidence>
<dbReference type="STRING" id="741276.A0A2S5B3Y5"/>
<dbReference type="GO" id="GO:0030892">
    <property type="term" value="C:mitotic cohesin complex"/>
    <property type="evidence" value="ECO:0007669"/>
    <property type="project" value="TreeGrafter"/>
</dbReference>
<dbReference type="OrthoDB" id="10071381at2759"/>
<comment type="caution">
    <text evidence="7">The sequence shown here is derived from an EMBL/GenBank/DDBJ whole genome shotgun (WGS) entry which is preliminary data.</text>
</comment>
<protein>
    <recommendedName>
        <fullName evidence="9">Rad21/Rec8-like protein N-terminal domain-containing protein</fullName>
    </recommendedName>
</protein>
<dbReference type="GO" id="GO:0003682">
    <property type="term" value="F:chromatin binding"/>
    <property type="evidence" value="ECO:0007669"/>
    <property type="project" value="TreeGrafter"/>
</dbReference>
<feature type="region of interest" description="Disordered" evidence="4">
    <location>
        <begin position="101"/>
        <end position="124"/>
    </location>
</feature>
<dbReference type="Gene3D" id="1.10.10.580">
    <property type="entry name" value="Structural maintenance of chromosome 1. Chain E"/>
    <property type="match status" value="1"/>
</dbReference>
<evidence type="ECO:0000313" key="7">
    <source>
        <dbReference type="EMBL" id="POY71503.1"/>
    </source>
</evidence>
<proteinExistence type="inferred from homology"/>
<organism evidence="7 8">
    <name type="scientific">Rhodotorula taiwanensis</name>
    <dbReference type="NCBI Taxonomy" id="741276"/>
    <lineage>
        <taxon>Eukaryota</taxon>
        <taxon>Fungi</taxon>
        <taxon>Dikarya</taxon>
        <taxon>Basidiomycota</taxon>
        <taxon>Pucciniomycotina</taxon>
        <taxon>Microbotryomycetes</taxon>
        <taxon>Sporidiobolales</taxon>
        <taxon>Sporidiobolaceae</taxon>
        <taxon>Rhodotorula</taxon>
    </lineage>
</organism>
<dbReference type="GO" id="GO:1990414">
    <property type="term" value="P:replication-born double-strand break repair via sister chromatid exchange"/>
    <property type="evidence" value="ECO:0007669"/>
    <property type="project" value="TreeGrafter"/>
</dbReference>
<dbReference type="Proteomes" id="UP000237144">
    <property type="component" value="Unassembled WGS sequence"/>
</dbReference>
<feature type="region of interest" description="Disordered" evidence="4">
    <location>
        <begin position="218"/>
        <end position="266"/>
    </location>
</feature>
<comment type="subcellular location">
    <subcellularLocation>
        <location evidence="1">Nucleus</location>
    </subcellularLocation>
</comment>
<sequence length="719" mass="77564">MFFNSDLLTKRGALAQVWMASHLTSKLSKSALTSTSIPKSVQSILGQELLPMALRLSGQLLLGIARIYSRKTKYLLDDAQETLHKVKKAFQNEARAAVDLPDEGGAAGANGNLEDGGRRGGDINLRREGGDLEDILALEFADGDWSLEKHLAAAKEKNKGKGAAKNTTANARDITLDEDYLYTGANGYGNDNDLGLDFDNELAFDPDFQLFPDEELNALAGTSGNGAQRGVKRPHERDDDDMSVELGRRDSVANASERNSIGPLDLDLGLDKDLDGDLAMDHHDPNDLGGFDAGFQLDFDQPDFGGGFDDEHQQQDREKTPTAPSAAGTDDATSLQLTPRAAAEIAARKAEKDKQPAKKRQKVVAIDKVIELDWEEARLDDEKRFKQPEYLPASRVHLALLETSANALLPVQLPKANKNASTLELLAPAGILSRELRDLYKLPGRRDQIRLEGRERAKDGDRPVEQGRRAASVLSSLSHLQGGIDDLGGFDDFGGNQDFGGGGDEYYGGGFEHNDFQLDFDLPAGGEDAAAERGSADLATPSKKRKLDKGKERAATEDPLATPARSVLSAFAKNELPEYHSEGPLAVFDDVSTNVAASTVGTQSQLESQVTAASQSLGTEQEAAVAGAGSVVTQKSGSISLQSKNTRKAVRVLQEQVQADRSKPVEFEQVANKASRRAAASFFFELLVLSSADVVKLKQPQAYGNIEVRATDKLQEIAV</sequence>
<evidence type="ECO:0008006" key="9">
    <source>
        <dbReference type="Google" id="ProtNLM"/>
    </source>
</evidence>
<evidence type="ECO:0000259" key="5">
    <source>
        <dbReference type="Pfam" id="PF04824"/>
    </source>
</evidence>
<reference evidence="7 8" key="1">
    <citation type="journal article" date="2018" name="Front. Microbiol.">
        <title>Prospects for Fungal Bioremediation of Acidic Radioactive Waste Sites: Characterization and Genome Sequence of Rhodotorula taiwanensis MD1149.</title>
        <authorList>
            <person name="Tkavc R."/>
            <person name="Matrosova V.Y."/>
            <person name="Grichenko O.E."/>
            <person name="Gostincar C."/>
            <person name="Volpe R.P."/>
            <person name="Klimenkova P."/>
            <person name="Gaidamakova E.K."/>
            <person name="Zhou C.E."/>
            <person name="Stewart B.J."/>
            <person name="Lyman M.G."/>
            <person name="Malfatti S.A."/>
            <person name="Rubinfeld B."/>
            <person name="Courtot M."/>
            <person name="Singh J."/>
            <person name="Dalgard C.L."/>
            <person name="Hamilton T."/>
            <person name="Frey K.G."/>
            <person name="Gunde-Cimerman N."/>
            <person name="Dugan L."/>
            <person name="Daly M.J."/>
        </authorList>
    </citation>
    <scope>NUCLEOTIDE SEQUENCE [LARGE SCALE GENOMIC DNA]</scope>
    <source>
        <strain evidence="7 8">MD1149</strain>
    </source>
</reference>
<feature type="domain" description="Rad21/Rec8-like protein N-terminal" evidence="6">
    <location>
        <begin position="1"/>
        <end position="104"/>
    </location>
</feature>
<feature type="region of interest" description="Disordered" evidence="4">
    <location>
        <begin position="523"/>
        <end position="559"/>
    </location>
</feature>
<comment type="similarity">
    <text evidence="2">Belongs to the rad21 family.</text>
</comment>
<dbReference type="InterPro" id="IPR023093">
    <property type="entry name" value="ScpA-like_C"/>
</dbReference>
<evidence type="ECO:0000259" key="6">
    <source>
        <dbReference type="Pfam" id="PF04825"/>
    </source>
</evidence>
<dbReference type="InterPro" id="IPR039781">
    <property type="entry name" value="Rad21/Rec8-like"/>
</dbReference>
<evidence type="ECO:0000313" key="8">
    <source>
        <dbReference type="Proteomes" id="UP000237144"/>
    </source>
</evidence>
<evidence type="ECO:0000256" key="2">
    <source>
        <dbReference type="ARBA" id="ARBA00009870"/>
    </source>
</evidence>
<feature type="compositionally biased region" description="Basic and acidic residues" evidence="4">
    <location>
        <begin position="309"/>
        <end position="320"/>
    </location>
</feature>
<dbReference type="Pfam" id="PF04825">
    <property type="entry name" value="Rad21_Rec8_N"/>
    <property type="match status" value="1"/>
</dbReference>
<dbReference type="InterPro" id="IPR036390">
    <property type="entry name" value="WH_DNA-bd_sf"/>
</dbReference>
<accession>A0A2S5B3Y5</accession>
<dbReference type="SUPFAM" id="SSF46785">
    <property type="entry name" value="Winged helix' DNA-binding domain"/>
    <property type="match status" value="1"/>
</dbReference>
<dbReference type="AlphaFoldDB" id="A0A2S5B3Y5"/>
<dbReference type="PANTHER" id="PTHR12585">
    <property type="entry name" value="SCC1 / RAD21 FAMILY MEMBER"/>
    <property type="match status" value="1"/>
</dbReference>